<reference evidence="8" key="2">
    <citation type="submission" date="2015-01" db="EMBL/GenBank/DDBJ databases">
        <authorList>
            <person name="Manzoor Shahid"/>
            <person name="Zubair Saima"/>
        </authorList>
    </citation>
    <scope>NUCLEOTIDE SEQUENCE [LARGE SCALE GENOMIC DNA]</scope>
    <source>
        <strain evidence="8">V1</strain>
    </source>
</reference>
<dbReference type="EMBL" id="CP042817">
    <property type="protein sequence ID" value="QEJ98630.1"/>
    <property type="molecule type" value="Genomic_DNA"/>
</dbReference>
<comment type="similarity">
    <text evidence="1">Belongs to the SecB family.</text>
</comment>
<dbReference type="InterPro" id="IPR003708">
    <property type="entry name" value="SecB"/>
</dbReference>
<keyword evidence="3" id="KW-0653">Protein transport</keyword>
<evidence type="ECO:0000313" key="5">
    <source>
        <dbReference type="EMBL" id="CEM61668.1"/>
    </source>
</evidence>
<dbReference type="RefSeq" id="WP_024751702.1">
    <property type="nucleotide sequence ID" value="NZ_CDNC01000012.1"/>
</dbReference>
<evidence type="ECO:0000256" key="2">
    <source>
        <dbReference type="ARBA" id="ARBA00022448"/>
    </source>
</evidence>
<dbReference type="AlphaFoldDB" id="A0A0B7GT66"/>
<evidence type="ECO:0000256" key="1">
    <source>
        <dbReference type="ARBA" id="ARBA00009990"/>
    </source>
</evidence>
<dbReference type="EMBL" id="CP042817">
    <property type="protein sequence ID" value="QEJ97363.1"/>
    <property type="molecule type" value="Genomic_DNA"/>
</dbReference>
<dbReference type="Proteomes" id="UP000042527">
    <property type="component" value="Unassembled WGS sequence"/>
</dbReference>
<accession>A0A0B7GT66</accession>
<dbReference type="OrthoDB" id="983047at2"/>
<dbReference type="GO" id="GO:0015031">
    <property type="term" value="P:protein transport"/>
    <property type="evidence" value="ECO:0007669"/>
    <property type="project" value="UniProtKB-KW"/>
</dbReference>
<dbReference type="Pfam" id="PF02556">
    <property type="entry name" value="SecB"/>
    <property type="match status" value="1"/>
</dbReference>
<reference evidence="6 9" key="3">
    <citation type="submission" date="2019-08" db="EMBL/GenBank/DDBJ databases">
        <authorList>
            <person name="Kuhnert P."/>
        </authorList>
    </citation>
    <scope>NUCLEOTIDE SEQUENCE [LARGE SCALE GENOMIC DNA]</scope>
    <source>
        <strain evidence="6 9">B36.5</strain>
    </source>
</reference>
<dbReference type="EMBL" id="CDNC01000012">
    <property type="protein sequence ID" value="CEM61668.1"/>
    <property type="molecule type" value="Genomic_DNA"/>
</dbReference>
<gene>
    <name evidence="6" type="ORF">FUT82_04710</name>
    <name evidence="7" type="ORF">FUT82_11885</name>
    <name evidence="5" type="ORF">TPHV1_20205</name>
</gene>
<sequence>MDQSSSIKSSFQLIDYKIDQINFSLTPETQFLAEDHGNKLFDIEFMFRDPQKFIDNEETYYVNGIQMLLKVLVNEEVMANGTFSISGLFKTTGEFSQDIEQRLVKEQIPAILFPYLRAAVTNILASAGFGSAILPLVNIQKMAGSLNLEIIEKKHDNK</sequence>
<dbReference type="Proteomes" id="UP000323594">
    <property type="component" value="Chromosome"/>
</dbReference>
<name>A0A0B7GT66_TREPH</name>
<proteinExistence type="inferred from homology"/>
<evidence type="ECO:0000313" key="6">
    <source>
        <dbReference type="EMBL" id="QEJ97363.1"/>
    </source>
</evidence>
<keyword evidence="4" id="KW-0811">Translocation</keyword>
<dbReference type="GeneID" id="57753336"/>
<dbReference type="Gene3D" id="3.10.420.10">
    <property type="entry name" value="SecB-like"/>
    <property type="match status" value="1"/>
</dbReference>
<keyword evidence="8" id="KW-1185">Reference proteome</keyword>
<dbReference type="SUPFAM" id="SSF54611">
    <property type="entry name" value="SecB-like"/>
    <property type="match status" value="1"/>
</dbReference>
<evidence type="ECO:0000256" key="3">
    <source>
        <dbReference type="ARBA" id="ARBA00022927"/>
    </source>
</evidence>
<keyword evidence="2" id="KW-0813">Transport</keyword>
<organism evidence="5 8">
    <name type="scientific">Treponema phagedenis</name>
    <dbReference type="NCBI Taxonomy" id="162"/>
    <lineage>
        <taxon>Bacteria</taxon>
        <taxon>Pseudomonadati</taxon>
        <taxon>Spirochaetota</taxon>
        <taxon>Spirochaetia</taxon>
        <taxon>Spirochaetales</taxon>
        <taxon>Treponemataceae</taxon>
        <taxon>Treponema</taxon>
    </lineage>
</organism>
<protein>
    <submittedName>
        <fullName evidence="5">Uncharacterized protein</fullName>
    </submittedName>
</protein>
<evidence type="ECO:0000313" key="9">
    <source>
        <dbReference type="Proteomes" id="UP000323594"/>
    </source>
</evidence>
<dbReference type="GO" id="GO:0051082">
    <property type="term" value="F:unfolded protein binding"/>
    <property type="evidence" value="ECO:0007669"/>
    <property type="project" value="InterPro"/>
</dbReference>
<evidence type="ECO:0000313" key="8">
    <source>
        <dbReference type="Proteomes" id="UP000042527"/>
    </source>
</evidence>
<reference evidence="5" key="1">
    <citation type="submission" date="2015-01" db="EMBL/GenBank/DDBJ databases">
        <authorList>
            <person name="Xiang T."/>
            <person name="Song Y."/>
            <person name="Huang L."/>
            <person name="Wang B."/>
            <person name="Wu P."/>
        </authorList>
    </citation>
    <scope>NUCLEOTIDE SEQUENCE [LARGE SCALE GENOMIC DNA]</scope>
    <source>
        <strain evidence="5">V1</strain>
    </source>
</reference>
<evidence type="ECO:0000313" key="7">
    <source>
        <dbReference type="EMBL" id="QEJ98630.1"/>
    </source>
</evidence>
<dbReference type="GO" id="GO:0051262">
    <property type="term" value="P:protein tetramerization"/>
    <property type="evidence" value="ECO:0007669"/>
    <property type="project" value="InterPro"/>
</dbReference>
<dbReference type="InterPro" id="IPR035958">
    <property type="entry name" value="SecB-like_sf"/>
</dbReference>
<evidence type="ECO:0000256" key="4">
    <source>
        <dbReference type="ARBA" id="ARBA00023010"/>
    </source>
</evidence>